<evidence type="ECO:0000256" key="9">
    <source>
        <dbReference type="SAM" id="SignalP"/>
    </source>
</evidence>
<dbReference type="PANTHER" id="PTHR10559">
    <property type="entry name" value="TRANSCOBALAMIN-1/GASTRIC INTRINSIC FACTOR"/>
    <property type="match status" value="1"/>
</dbReference>
<dbReference type="OrthoDB" id="6343110at2759"/>
<dbReference type="InParanoid" id="A0A1U7RYE0"/>
<dbReference type="Gene3D" id="1.50.10.20">
    <property type="match status" value="1"/>
</dbReference>
<dbReference type="InterPro" id="IPR002157">
    <property type="entry name" value="Cbl-bd_prot"/>
</dbReference>
<evidence type="ECO:0000256" key="3">
    <source>
        <dbReference type="ARBA" id="ARBA00022426"/>
    </source>
</evidence>
<organism evidence="11 12">
    <name type="scientific">Alligator sinensis</name>
    <name type="common">Chinese alligator</name>
    <dbReference type="NCBI Taxonomy" id="38654"/>
    <lineage>
        <taxon>Eukaryota</taxon>
        <taxon>Metazoa</taxon>
        <taxon>Chordata</taxon>
        <taxon>Craniata</taxon>
        <taxon>Vertebrata</taxon>
        <taxon>Euteleostomi</taxon>
        <taxon>Archelosauria</taxon>
        <taxon>Archosauria</taxon>
        <taxon>Crocodylia</taxon>
        <taxon>Alligatoridae</taxon>
        <taxon>Alligatorinae</taxon>
        <taxon>Alligator</taxon>
    </lineage>
</organism>
<comment type="similarity">
    <text evidence="2">Belongs to the eukaryotic cobalamin transport proteins family.</text>
</comment>
<name>A0A1U7RYE0_ALLSI</name>
<reference evidence="12" key="1">
    <citation type="submission" date="2025-08" db="UniProtKB">
        <authorList>
            <consortium name="RefSeq"/>
        </authorList>
    </citation>
    <scope>IDENTIFICATION</scope>
</reference>
<feature type="binding site" evidence="7">
    <location>
        <begin position="378"/>
        <end position="379"/>
    </location>
    <ligand>
        <name>cyanocob(III)alamin</name>
        <dbReference type="ChEBI" id="CHEBI:17439"/>
    </ligand>
</feature>
<feature type="binding site" evidence="7">
    <location>
        <position position="190"/>
    </location>
    <ligand>
        <name>cyanocob(III)alamin</name>
        <dbReference type="ChEBI" id="CHEBI:17439"/>
    </ligand>
</feature>
<dbReference type="GO" id="GO:0006824">
    <property type="term" value="P:cobalt ion transport"/>
    <property type="evidence" value="ECO:0007669"/>
    <property type="project" value="UniProtKB-KW"/>
</dbReference>
<evidence type="ECO:0000256" key="2">
    <source>
        <dbReference type="ARBA" id="ARBA00006449"/>
    </source>
</evidence>
<dbReference type="KEGG" id="asn:102372472"/>
<keyword evidence="8" id="KW-1015">Disulfide bond</keyword>
<dbReference type="Gene3D" id="2.170.130.30">
    <property type="match status" value="1"/>
</dbReference>
<keyword evidence="3" id="KW-0813">Transport</keyword>
<feature type="binding site" evidence="7">
    <location>
        <position position="281"/>
    </location>
    <ligand>
        <name>cyanocob(III)alamin</name>
        <dbReference type="ChEBI" id="CHEBI:17439"/>
    </ligand>
</feature>
<keyword evidence="3" id="KW-0406">Ion transport</keyword>
<gene>
    <name evidence="12" type="primary">LOC102372472</name>
</gene>
<feature type="binding site" evidence="7">
    <location>
        <position position="404"/>
    </location>
    <ligand>
        <name>cyanocob(III)alamin</name>
        <dbReference type="ChEBI" id="CHEBI:17439"/>
    </ligand>
</feature>
<evidence type="ECO:0000313" key="11">
    <source>
        <dbReference type="Proteomes" id="UP000189705"/>
    </source>
</evidence>
<dbReference type="Pfam" id="PF14478">
    <property type="entry name" value="DUF4430"/>
    <property type="match status" value="1"/>
</dbReference>
<dbReference type="GeneID" id="102372472"/>
<dbReference type="eggNOG" id="ENOG502QT7B">
    <property type="taxonomic scope" value="Eukaryota"/>
</dbReference>
<dbReference type="Proteomes" id="UP000189705">
    <property type="component" value="Unplaced"/>
</dbReference>
<dbReference type="AlphaFoldDB" id="A0A1U7RYE0"/>
<evidence type="ECO:0000259" key="10">
    <source>
        <dbReference type="Pfam" id="PF14478"/>
    </source>
</evidence>
<feature type="signal peptide" evidence="9">
    <location>
        <begin position="1"/>
        <end position="21"/>
    </location>
</feature>
<evidence type="ECO:0000256" key="1">
    <source>
        <dbReference type="ARBA" id="ARBA00004613"/>
    </source>
</evidence>
<evidence type="ECO:0000256" key="7">
    <source>
        <dbReference type="PIRSR" id="PIRSR602157-1"/>
    </source>
</evidence>
<keyword evidence="6 7" id="KW-0170">Cobalt</keyword>
<keyword evidence="3" id="KW-0171">Cobalt transport</keyword>
<feature type="binding site" evidence="7">
    <location>
        <begin position="395"/>
        <end position="397"/>
    </location>
    <ligand>
        <name>cyanocob(III)alamin</name>
        <dbReference type="ChEBI" id="CHEBI:17439"/>
    </ligand>
</feature>
<feature type="disulfide bond" evidence="8">
    <location>
        <begin position="26"/>
        <end position="257"/>
    </location>
</feature>
<feature type="binding site" evidence="7">
    <location>
        <position position="237"/>
    </location>
    <ligand>
        <name>cyanocob(III)alamin</name>
        <dbReference type="ChEBI" id="CHEBI:17439"/>
    </ligand>
</feature>
<evidence type="ECO:0000256" key="8">
    <source>
        <dbReference type="PIRSR" id="PIRSR602157-2"/>
    </source>
</evidence>
<feature type="binding site" evidence="7">
    <location>
        <begin position="145"/>
        <end position="149"/>
    </location>
    <ligand>
        <name>cyanocob(III)alamin</name>
        <dbReference type="ChEBI" id="CHEBI:17439"/>
    </ligand>
</feature>
<dbReference type="STRING" id="38654.A0A1U7RYE0"/>
<dbReference type="InterPro" id="IPR051588">
    <property type="entry name" value="Cobalamin_Transport"/>
</dbReference>
<evidence type="ECO:0000256" key="4">
    <source>
        <dbReference type="ARBA" id="ARBA00022525"/>
    </source>
</evidence>
<dbReference type="GO" id="GO:0031419">
    <property type="term" value="F:cobalamin binding"/>
    <property type="evidence" value="ECO:0007669"/>
    <property type="project" value="InterPro"/>
</dbReference>
<feature type="disulfide bond" evidence="8">
    <location>
        <begin position="158"/>
        <end position="201"/>
    </location>
</feature>
<comment type="subcellular location">
    <subcellularLocation>
        <location evidence="1">Secreted</location>
    </subcellularLocation>
</comment>
<evidence type="ECO:0000256" key="5">
    <source>
        <dbReference type="ARBA" id="ARBA00022729"/>
    </source>
</evidence>
<protein>
    <submittedName>
        <fullName evidence="12">Transcobalamin-1-like</fullName>
    </submittedName>
</protein>
<evidence type="ECO:0000256" key="6">
    <source>
        <dbReference type="ARBA" id="ARBA00023285"/>
    </source>
</evidence>
<sequence>MMPSLAIPLAGFLFLVLPTEGLCYGCAVTEEERPQLIFLLNKVISSEDTRTGLNPSILIALRLARNHNRNVEENLLQRLSQDAVSHAKESYSSGKVALSIMAQLASCVNPRNVSSSGSTINLVRLLEQKYQDELQNLKKYQAPLTSFYQLSLDVLALCLAEGNFSTAEAANLLKPDKDKKKYYLGNFSVDTAAVSILAQVCLKNKTLTPKVRHNIAKSVKWLVQQILNHSHDEVLGNLYSTGLAMQALTVSGIQWNCRESLKMILDQIHKGTFNLPMAASQIIPSLEGRTYLNVTGLNCSADKDDLDIITTTPSPPTSPPPRICVNYTVSAKVKTFINGTIPVHVPQGSSLFDVMTVAQDKNWNIFRFTYENSSWGPYITSVQGLMADNNQRTYWQLLSGNIPLDRGETLEKRDKMNWQGALGK</sequence>
<dbReference type="GO" id="GO:0005615">
    <property type="term" value="C:extracellular space"/>
    <property type="evidence" value="ECO:0007669"/>
    <property type="project" value="TreeGrafter"/>
</dbReference>
<dbReference type="RefSeq" id="XP_006026130.1">
    <property type="nucleotide sequence ID" value="XM_006026068.2"/>
</dbReference>
<feature type="chain" id="PRO_5010538602" evidence="9">
    <location>
        <begin position="22"/>
        <end position="424"/>
    </location>
</feature>
<evidence type="ECO:0000313" key="12">
    <source>
        <dbReference type="RefSeq" id="XP_006026130.1"/>
    </source>
</evidence>
<accession>A0A1U7RYE0</accession>
<dbReference type="GO" id="GO:0015889">
    <property type="term" value="P:cobalamin transport"/>
    <property type="evidence" value="ECO:0007669"/>
    <property type="project" value="InterPro"/>
</dbReference>
<keyword evidence="5 9" id="KW-0732">Signal</keyword>
<dbReference type="Pfam" id="PF01122">
    <property type="entry name" value="Cobalamin_bind"/>
    <property type="match status" value="1"/>
</dbReference>
<proteinExistence type="inferred from homology"/>
<dbReference type="InterPro" id="IPR027954">
    <property type="entry name" value="Transcobalamin-like_C"/>
</dbReference>
<feature type="domain" description="Transcobalamin-like C-terminal" evidence="10">
    <location>
        <begin position="348"/>
        <end position="398"/>
    </location>
</feature>
<keyword evidence="4" id="KW-0964">Secreted</keyword>
<keyword evidence="11" id="KW-1185">Reference proteome</keyword>
<dbReference type="PANTHER" id="PTHR10559:SF13">
    <property type="entry name" value="TRANSCOBALAMIN-1"/>
    <property type="match status" value="1"/>
</dbReference>